<evidence type="ECO:0000313" key="3">
    <source>
        <dbReference type="Proteomes" id="UP000494245"/>
    </source>
</evidence>
<dbReference type="Pfam" id="PF01966">
    <property type="entry name" value="HD"/>
    <property type="match status" value="1"/>
</dbReference>
<dbReference type="Proteomes" id="UP000494245">
    <property type="component" value="Unassembled WGS sequence"/>
</dbReference>
<organism evidence="2 3">
    <name type="scientific">Fundidesulfovibrio magnetotacticus</name>
    <dbReference type="NCBI Taxonomy" id="2730080"/>
    <lineage>
        <taxon>Bacteria</taxon>
        <taxon>Pseudomonadati</taxon>
        <taxon>Thermodesulfobacteriota</taxon>
        <taxon>Desulfovibrionia</taxon>
        <taxon>Desulfovibrionales</taxon>
        <taxon>Desulfovibrionaceae</taxon>
        <taxon>Fundidesulfovibrio</taxon>
    </lineage>
</organism>
<protein>
    <recommendedName>
        <fullName evidence="1">HD domain-containing protein</fullName>
    </recommendedName>
</protein>
<proteinExistence type="predicted"/>
<evidence type="ECO:0000259" key="1">
    <source>
        <dbReference type="PROSITE" id="PS51831"/>
    </source>
</evidence>
<keyword evidence="3" id="KW-1185">Reference proteome</keyword>
<feature type="domain" description="HD" evidence="1">
    <location>
        <begin position="29"/>
        <end position="147"/>
    </location>
</feature>
<dbReference type="SUPFAM" id="SSF109604">
    <property type="entry name" value="HD-domain/PDEase-like"/>
    <property type="match status" value="1"/>
</dbReference>
<dbReference type="RefSeq" id="WP_173080807.1">
    <property type="nucleotide sequence ID" value="NZ_BLTE01000001.1"/>
</dbReference>
<comment type="caution">
    <text evidence="2">The sequence shown here is derived from an EMBL/GenBank/DDBJ whole genome shotgun (WGS) entry which is preliminary data.</text>
</comment>
<sequence>MHAHIRWFEEYVAGFLTGNPEDDHHLQLKREHSLKVLDEARAITPTLGLDAAAERAAHLAALLHDAGRFPQYRAYKTFRDSQSVDHGLLGARTLRVEGVPDVRDARVRALVRGAVALHNRRALPPFASPELALLARIVRDADKLDIVRIMLDHLRPGGQRSDVVVLHLEEDPERFSPAIVEQIMAGRIGDYSAMRTCNDFVLLLLSWVHDLNFAASRRAFRLRGHADELLGLLPRDPRLTPLRDRIYTVLDT</sequence>
<accession>A0A6V8LSK8</accession>
<reference evidence="2 3" key="1">
    <citation type="submission" date="2020-04" db="EMBL/GenBank/DDBJ databases">
        <authorList>
            <consortium name="Desulfovibrio sp. FSS-1 genome sequencing consortium"/>
            <person name="Shimoshige H."/>
            <person name="Kobayashi H."/>
            <person name="Maekawa T."/>
        </authorList>
    </citation>
    <scope>NUCLEOTIDE SEQUENCE [LARGE SCALE GENOMIC DNA]</scope>
    <source>
        <strain evidence="2 3">SIID29052-01</strain>
    </source>
</reference>
<evidence type="ECO:0000313" key="2">
    <source>
        <dbReference type="EMBL" id="GFK92597.1"/>
    </source>
</evidence>
<gene>
    <name evidence="2" type="ORF">NNJEOMEG_00422</name>
</gene>
<reference evidence="2 3" key="2">
    <citation type="submission" date="2020-05" db="EMBL/GenBank/DDBJ databases">
        <title>Draft genome sequence of Desulfovibrio sp. strainFSS-1.</title>
        <authorList>
            <person name="Shimoshige H."/>
            <person name="Kobayashi H."/>
            <person name="Maekawa T."/>
        </authorList>
    </citation>
    <scope>NUCLEOTIDE SEQUENCE [LARGE SCALE GENOMIC DNA]</scope>
    <source>
        <strain evidence="2 3">SIID29052-01</strain>
    </source>
</reference>
<dbReference type="InterPro" id="IPR006674">
    <property type="entry name" value="HD_domain"/>
</dbReference>
<dbReference type="AlphaFoldDB" id="A0A6V8LSK8"/>
<dbReference type="EMBL" id="BLTE01000001">
    <property type="protein sequence ID" value="GFK92597.1"/>
    <property type="molecule type" value="Genomic_DNA"/>
</dbReference>
<dbReference type="PROSITE" id="PS51831">
    <property type="entry name" value="HD"/>
    <property type="match status" value="1"/>
</dbReference>
<name>A0A6V8LSK8_9BACT</name>
<dbReference type="Gene3D" id="1.10.3210.10">
    <property type="entry name" value="Hypothetical protein af1432"/>
    <property type="match status" value="1"/>
</dbReference>